<keyword evidence="2" id="KW-0963">Cytoplasm</keyword>
<proteinExistence type="inferred from homology"/>
<dbReference type="SUPFAM" id="SSF48371">
    <property type="entry name" value="ARM repeat"/>
    <property type="match status" value="1"/>
</dbReference>
<dbReference type="InterPro" id="IPR016024">
    <property type="entry name" value="ARM-type_fold"/>
</dbReference>
<evidence type="ECO:0000256" key="1">
    <source>
        <dbReference type="ARBA" id="ARBA00004496"/>
    </source>
</evidence>
<keyword evidence="5" id="KW-1185">Reference proteome</keyword>
<sequence length="812" mass="90979">MAQAATPTDVDTLNRVLSGIPIMSHAISDPARHEKIITYIDSVCKNSPQTVALLVNDMNAFSILSSCIRHPLDDRITSLALRLIGRLIASAAVSERNDLELFPRLLDQHPLVLEFILDSSLVPSSTQDTVPHSTVEIFGCLETLRLMLFDDHAIQWMVKEHTRLVAFIMQSLRDQNLFVVRSCSQLIVGIVCIERQTMAVVHHELMAALAVSGEIEHVLREMSLSSADSDEKLTVLDLIWMLVESKNLNAMQFIINGDMVYSCFTMLLDTDRLVQHRAADVLKLLFTTSVVDSSSFLPDSNPKRASILDYIVEEVLVSIVEQQPHAKTCYIYFSVLEIISRIRDNAIERQLATAAIECTYLSLIECNFSARYDSDSPDMEYPIKGGTAEVLIKLCTQTTNSILKSCTVGSLKQQTSSKGMVVHAMVTMLRHLNGSSVSPENILKWTIGSISSEYLMPKTLISGLHTLYSVLDSNSSLSTLHSFVWTGIQYLFEPGTSTQYSSQMHKAMLDLVLVLLRSSKVIREMDDFVLAWFHEILSFGSWEIQDITLDCIIKIIGALPLDRATALFYNSVYITKDIAACLLRESPFLRSTALNCLNTMAGVAAFRQEIDSDTSLSKLILRMMTTDSEAFVRRAAIGLVATLSKDVRYCHQLCEVGFVTHDVLEKCCFDEDLEVRIQAIQLIVAWFGSPDEALVLDHSYKYIFFHLDADKLVLAMTRDSSRLVRLHLVDAIDGFLKNRMSIEATAAGNRMHHFRNRLDAFMNELSGLNLVDMRLRCAPEYLYQEALDMDASVLLETDDAGSGNNVLHCYDC</sequence>
<reference evidence="4 5" key="1">
    <citation type="submission" date="2021-02" db="EMBL/GenBank/DDBJ databases">
        <title>Variation within the Batrachochytrium salamandrivorans European outbreak.</title>
        <authorList>
            <person name="Kelly M."/>
            <person name="Pasmans F."/>
            <person name="Shea T.P."/>
            <person name="Munoz J.F."/>
            <person name="Carranza S."/>
            <person name="Cuomo C.A."/>
            <person name="Martel A."/>
        </authorList>
    </citation>
    <scope>NUCLEOTIDE SEQUENCE [LARGE SCALE GENOMIC DNA]</scope>
    <source>
        <strain evidence="4 5">AMFP18/2</strain>
    </source>
</reference>
<comment type="subcellular location">
    <subcellularLocation>
        <location evidence="1">Cytoplasm</location>
    </subcellularLocation>
</comment>
<dbReference type="InterPro" id="IPR011989">
    <property type="entry name" value="ARM-like"/>
</dbReference>
<dbReference type="PANTHER" id="PTHR21331:SF2">
    <property type="entry name" value="BRCA1-ASSOCIATED ATM ACTIVATOR 1"/>
    <property type="match status" value="1"/>
</dbReference>
<evidence type="ECO:0000313" key="5">
    <source>
        <dbReference type="Proteomes" id="UP001648503"/>
    </source>
</evidence>
<comment type="caution">
    <text evidence="4">The sequence shown here is derived from an EMBL/GenBank/DDBJ whole genome shotgun (WGS) entry which is preliminary data.</text>
</comment>
<evidence type="ECO:0000256" key="2">
    <source>
        <dbReference type="ARBA" id="ARBA00022490"/>
    </source>
</evidence>
<gene>
    <name evidence="4" type="ORF">BASA50_011378</name>
</gene>
<evidence type="ECO:0000256" key="3">
    <source>
        <dbReference type="ARBA" id="ARBA00061308"/>
    </source>
</evidence>
<name>A0ABQ8EVW7_9FUNG</name>
<dbReference type="Gene3D" id="1.25.10.10">
    <property type="entry name" value="Leucine-rich Repeat Variant"/>
    <property type="match status" value="2"/>
</dbReference>
<dbReference type="Proteomes" id="UP001648503">
    <property type="component" value="Unassembled WGS sequence"/>
</dbReference>
<dbReference type="EMBL" id="JAFCIX010000560">
    <property type="protein sequence ID" value="KAH6587436.1"/>
    <property type="molecule type" value="Genomic_DNA"/>
</dbReference>
<dbReference type="InterPro" id="IPR038904">
    <property type="entry name" value="BRAT1"/>
</dbReference>
<evidence type="ECO:0008006" key="6">
    <source>
        <dbReference type="Google" id="ProtNLM"/>
    </source>
</evidence>
<organism evidence="4 5">
    <name type="scientific">Batrachochytrium salamandrivorans</name>
    <dbReference type="NCBI Taxonomy" id="1357716"/>
    <lineage>
        <taxon>Eukaryota</taxon>
        <taxon>Fungi</taxon>
        <taxon>Fungi incertae sedis</taxon>
        <taxon>Chytridiomycota</taxon>
        <taxon>Chytridiomycota incertae sedis</taxon>
        <taxon>Chytridiomycetes</taxon>
        <taxon>Rhizophydiales</taxon>
        <taxon>Rhizophydiales incertae sedis</taxon>
        <taxon>Batrachochytrium</taxon>
    </lineage>
</organism>
<evidence type="ECO:0000313" key="4">
    <source>
        <dbReference type="EMBL" id="KAH6587436.1"/>
    </source>
</evidence>
<accession>A0ABQ8EVW7</accession>
<comment type="similarity">
    <text evidence="3">Belongs to the BRAT1 family.</text>
</comment>
<dbReference type="PANTHER" id="PTHR21331">
    <property type="entry name" value="BRCA1-ASSOCIATED ATM ACTIVATOR 1"/>
    <property type="match status" value="1"/>
</dbReference>
<protein>
    <recommendedName>
        <fullName evidence="6">Condensin complex subunit 1 C-terminal domain-containing protein</fullName>
    </recommendedName>
</protein>